<dbReference type="OrthoDB" id="7626281at2"/>
<comment type="caution">
    <text evidence="14">The sequence shown here is derived from an EMBL/GenBank/DDBJ whole genome shotgun (WGS) entry which is preliminary data.</text>
</comment>
<keyword evidence="7" id="KW-0630">Potassium</keyword>
<evidence type="ECO:0000256" key="4">
    <source>
        <dbReference type="ARBA" id="ARBA00022538"/>
    </source>
</evidence>
<evidence type="ECO:0000256" key="1">
    <source>
        <dbReference type="ARBA" id="ARBA00004141"/>
    </source>
</evidence>
<feature type="transmembrane region" description="Helical" evidence="13">
    <location>
        <begin position="103"/>
        <end position="127"/>
    </location>
</feature>
<dbReference type="InterPro" id="IPR010617">
    <property type="entry name" value="TMEM175-like"/>
</dbReference>
<comment type="catalytic activity">
    <reaction evidence="12">
        <text>K(+)(in) = K(+)(out)</text>
        <dbReference type="Rhea" id="RHEA:29463"/>
        <dbReference type="ChEBI" id="CHEBI:29103"/>
    </reaction>
</comment>
<keyword evidence="5 13" id="KW-0812">Transmembrane</keyword>
<evidence type="ECO:0000256" key="5">
    <source>
        <dbReference type="ARBA" id="ARBA00022692"/>
    </source>
</evidence>
<sequence length="198" mass="22136">MGKGRIEAFSDGVIAIIITIMVLELKVPHHADIEGLLPLLPVFISYALSFVYVGIYWNNHHHMFHAVKSVNGAALWANLFFLFWLSLVPFVTSWMGENHFATWPVVCYGVVLIMCAITYTILARVLIRHHGERSLLARALGGDYKGKISLGIYATAVGVSFFYAWIGFALYVVVACIWFIPDRRIENKIGHEEGPIGG</sequence>
<name>A0A4Y8S4A1_9SPHI</name>
<organism evidence="14 15">
    <name type="scientific">Mucilaginibacter psychrotolerans</name>
    <dbReference type="NCBI Taxonomy" id="1524096"/>
    <lineage>
        <taxon>Bacteria</taxon>
        <taxon>Pseudomonadati</taxon>
        <taxon>Bacteroidota</taxon>
        <taxon>Sphingobacteriia</taxon>
        <taxon>Sphingobacteriales</taxon>
        <taxon>Sphingobacteriaceae</taxon>
        <taxon>Mucilaginibacter</taxon>
    </lineage>
</organism>
<dbReference type="AlphaFoldDB" id="A0A4Y8S4A1"/>
<comment type="subcellular location">
    <subcellularLocation>
        <location evidence="1">Membrane</location>
        <topology evidence="1">Multi-pass membrane protein</topology>
    </subcellularLocation>
</comment>
<dbReference type="GO" id="GO:0005267">
    <property type="term" value="F:potassium channel activity"/>
    <property type="evidence" value="ECO:0007669"/>
    <property type="project" value="UniProtKB-KW"/>
</dbReference>
<dbReference type="EMBL" id="SOZE01000051">
    <property type="protein sequence ID" value="TFF33244.1"/>
    <property type="molecule type" value="Genomic_DNA"/>
</dbReference>
<dbReference type="Proteomes" id="UP000297540">
    <property type="component" value="Unassembled WGS sequence"/>
</dbReference>
<evidence type="ECO:0000256" key="7">
    <source>
        <dbReference type="ARBA" id="ARBA00022958"/>
    </source>
</evidence>
<evidence type="ECO:0000256" key="8">
    <source>
        <dbReference type="ARBA" id="ARBA00022989"/>
    </source>
</evidence>
<evidence type="ECO:0000256" key="13">
    <source>
        <dbReference type="SAM" id="Phobius"/>
    </source>
</evidence>
<keyword evidence="4" id="KW-0633">Potassium transport</keyword>
<feature type="transmembrane region" description="Helical" evidence="13">
    <location>
        <begin position="148"/>
        <end position="180"/>
    </location>
</feature>
<evidence type="ECO:0000256" key="3">
    <source>
        <dbReference type="ARBA" id="ARBA00022448"/>
    </source>
</evidence>
<keyword evidence="10 13" id="KW-0472">Membrane</keyword>
<gene>
    <name evidence="14" type="ORF">E2R66_26880</name>
</gene>
<keyword evidence="11" id="KW-0407">Ion channel</keyword>
<protein>
    <submittedName>
        <fullName evidence="14">DUF1211 domain-containing protein</fullName>
    </submittedName>
</protein>
<evidence type="ECO:0000256" key="2">
    <source>
        <dbReference type="ARBA" id="ARBA00006920"/>
    </source>
</evidence>
<dbReference type="GO" id="GO:0016020">
    <property type="term" value="C:membrane"/>
    <property type="evidence" value="ECO:0007669"/>
    <property type="project" value="UniProtKB-SubCell"/>
</dbReference>
<dbReference type="PANTHER" id="PTHR31462:SF5">
    <property type="entry name" value="ENDOSOMAL_LYSOSOMAL PROTON CHANNEL TMEM175"/>
    <property type="match status" value="1"/>
</dbReference>
<keyword evidence="3" id="KW-0813">Transport</keyword>
<dbReference type="GO" id="GO:0015252">
    <property type="term" value="F:proton channel activity"/>
    <property type="evidence" value="ECO:0007669"/>
    <property type="project" value="InterPro"/>
</dbReference>
<evidence type="ECO:0000256" key="9">
    <source>
        <dbReference type="ARBA" id="ARBA00023065"/>
    </source>
</evidence>
<evidence type="ECO:0000256" key="6">
    <source>
        <dbReference type="ARBA" id="ARBA00022826"/>
    </source>
</evidence>
<feature type="transmembrane region" description="Helical" evidence="13">
    <location>
        <begin position="12"/>
        <end position="29"/>
    </location>
</feature>
<keyword evidence="6" id="KW-0631">Potassium channel</keyword>
<reference evidence="14 15" key="1">
    <citation type="journal article" date="2017" name="Int. J. Syst. Evol. Microbiol.">
        <title>Mucilaginibacterpsychrotolerans sp. nov., isolated from peatlands.</title>
        <authorList>
            <person name="Deng Y."/>
            <person name="Shen L."/>
            <person name="Xu B."/>
            <person name="Liu Y."/>
            <person name="Gu Z."/>
            <person name="Liu H."/>
            <person name="Zhou Y."/>
        </authorList>
    </citation>
    <scope>NUCLEOTIDE SEQUENCE [LARGE SCALE GENOMIC DNA]</scope>
    <source>
        <strain evidence="14 15">NH7-4</strain>
    </source>
</reference>
<evidence type="ECO:0000256" key="11">
    <source>
        <dbReference type="ARBA" id="ARBA00023303"/>
    </source>
</evidence>
<keyword evidence="15" id="KW-1185">Reference proteome</keyword>
<proteinExistence type="inferred from homology"/>
<evidence type="ECO:0000256" key="10">
    <source>
        <dbReference type="ARBA" id="ARBA00023136"/>
    </source>
</evidence>
<keyword evidence="9" id="KW-0406">Ion transport</keyword>
<feature type="transmembrane region" description="Helical" evidence="13">
    <location>
        <begin position="69"/>
        <end position="91"/>
    </location>
</feature>
<evidence type="ECO:0000313" key="15">
    <source>
        <dbReference type="Proteomes" id="UP000297540"/>
    </source>
</evidence>
<feature type="transmembrane region" description="Helical" evidence="13">
    <location>
        <begin position="35"/>
        <end position="57"/>
    </location>
</feature>
<dbReference type="PANTHER" id="PTHR31462">
    <property type="entry name" value="ENDOSOMAL/LYSOSOMAL POTASSIUM CHANNEL TMEM175"/>
    <property type="match status" value="1"/>
</dbReference>
<evidence type="ECO:0000313" key="14">
    <source>
        <dbReference type="EMBL" id="TFF33244.1"/>
    </source>
</evidence>
<evidence type="ECO:0000256" key="12">
    <source>
        <dbReference type="ARBA" id="ARBA00034430"/>
    </source>
</evidence>
<accession>A0A4Y8S4A1</accession>
<dbReference type="RefSeq" id="WP_133236728.1">
    <property type="nucleotide sequence ID" value="NZ_SOZE01000051.1"/>
</dbReference>
<comment type="similarity">
    <text evidence="2">Belongs to the TMEM175 family.</text>
</comment>
<dbReference type="Pfam" id="PF06736">
    <property type="entry name" value="TMEM175"/>
    <property type="match status" value="1"/>
</dbReference>
<keyword evidence="8 13" id="KW-1133">Transmembrane helix</keyword>